<name>A0A518AVE9_9BACT</name>
<accession>A0A518AVE9</accession>
<evidence type="ECO:0000313" key="4">
    <source>
        <dbReference type="Proteomes" id="UP000315750"/>
    </source>
</evidence>
<feature type="chain" id="PRO_5021767009" description="Ice-binding protein C-terminal domain-containing protein" evidence="1">
    <location>
        <begin position="21"/>
        <end position="304"/>
    </location>
</feature>
<organism evidence="3 4">
    <name type="scientific">Aeoliella mucimassa</name>
    <dbReference type="NCBI Taxonomy" id="2527972"/>
    <lineage>
        <taxon>Bacteria</taxon>
        <taxon>Pseudomonadati</taxon>
        <taxon>Planctomycetota</taxon>
        <taxon>Planctomycetia</taxon>
        <taxon>Pirellulales</taxon>
        <taxon>Lacipirellulaceae</taxon>
        <taxon>Aeoliella</taxon>
    </lineage>
</organism>
<dbReference type="EMBL" id="CP036278">
    <property type="protein sequence ID" value="QDU58686.1"/>
    <property type="molecule type" value="Genomic_DNA"/>
</dbReference>
<evidence type="ECO:0000259" key="2">
    <source>
        <dbReference type="Pfam" id="PF07589"/>
    </source>
</evidence>
<sequence precursor="true">MMKIFGLAAAALCCVGNAFAGTYVPRADDSIGGRIEWEEWSFVNSTFWVDADNQGRDQFTKAQGVFAVADPDEWDDSRGPAGMGAQGPNGEDIGYNTQLMSPTFDVIGTDILTINFDYSWRPEDTQQAFVRVQFDDGSDIVLLDLNTGNSVDSDDPLVNLDLNANYNDFVEVPATATTATLAFEMVDAGNDWWFAVDNISAESLFSSSVILSEDFESLASELGPGLDEVREGSIEADVIGWTQTPPTGWMINTDDFVSTGPMGSTLGATGVYGITRVPEPSTCVLAGLAILGLAAFRRKQAASR</sequence>
<keyword evidence="1" id="KW-0732">Signal</keyword>
<dbReference type="Proteomes" id="UP000315750">
    <property type="component" value="Chromosome"/>
</dbReference>
<dbReference type="InterPro" id="IPR013424">
    <property type="entry name" value="Ice-binding_C"/>
</dbReference>
<reference evidence="3 4" key="1">
    <citation type="submission" date="2019-02" db="EMBL/GenBank/DDBJ databases">
        <title>Deep-cultivation of Planctomycetes and their phenomic and genomic characterization uncovers novel biology.</title>
        <authorList>
            <person name="Wiegand S."/>
            <person name="Jogler M."/>
            <person name="Boedeker C."/>
            <person name="Pinto D."/>
            <person name="Vollmers J."/>
            <person name="Rivas-Marin E."/>
            <person name="Kohn T."/>
            <person name="Peeters S.H."/>
            <person name="Heuer A."/>
            <person name="Rast P."/>
            <person name="Oberbeckmann S."/>
            <person name="Bunk B."/>
            <person name="Jeske O."/>
            <person name="Meyerdierks A."/>
            <person name="Storesund J.E."/>
            <person name="Kallscheuer N."/>
            <person name="Luecker S."/>
            <person name="Lage O.M."/>
            <person name="Pohl T."/>
            <person name="Merkel B.J."/>
            <person name="Hornburger P."/>
            <person name="Mueller R.-W."/>
            <person name="Bruemmer F."/>
            <person name="Labrenz M."/>
            <person name="Spormann A.M."/>
            <person name="Op den Camp H."/>
            <person name="Overmann J."/>
            <person name="Amann R."/>
            <person name="Jetten M.S.M."/>
            <person name="Mascher T."/>
            <person name="Medema M.H."/>
            <person name="Devos D.P."/>
            <person name="Kaster A.-K."/>
            <person name="Ovreas L."/>
            <person name="Rohde M."/>
            <person name="Galperin M.Y."/>
            <person name="Jogler C."/>
        </authorList>
    </citation>
    <scope>NUCLEOTIDE SEQUENCE [LARGE SCALE GENOMIC DNA]</scope>
    <source>
        <strain evidence="3 4">Pan181</strain>
    </source>
</reference>
<evidence type="ECO:0000313" key="3">
    <source>
        <dbReference type="EMBL" id="QDU58686.1"/>
    </source>
</evidence>
<evidence type="ECO:0000256" key="1">
    <source>
        <dbReference type="SAM" id="SignalP"/>
    </source>
</evidence>
<keyword evidence="4" id="KW-1185">Reference proteome</keyword>
<dbReference type="AlphaFoldDB" id="A0A518AVE9"/>
<feature type="signal peptide" evidence="1">
    <location>
        <begin position="1"/>
        <end position="20"/>
    </location>
</feature>
<proteinExistence type="predicted"/>
<dbReference type="Pfam" id="PF07589">
    <property type="entry name" value="PEP-CTERM"/>
    <property type="match status" value="1"/>
</dbReference>
<protein>
    <recommendedName>
        <fullName evidence="2">Ice-binding protein C-terminal domain-containing protein</fullName>
    </recommendedName>
</protein>
<dbReference type="RefSeq" id="WP_197528639.1">
    <property type="nucleotide sequence ID" value="NZ_CP036278.1"/>
</dbReference>
<feature type="domain" description="Ice-binding protein C-terminal" evidence="2">
    <location>
        <begin position="277"/>
        <end position="299"/>
    </location>
</feature>
<gene>
    <name evidence="3" type="ORF">Pan181_49260</name>
</gene>
<dbReference type="KEGG" id="amuc:Pan181_49260"/>